<proteinExistence type="predicted"/>
<keyword evidence="3" id="KW-1185">Reference proteome</keyword>
<protein>
    <submittedName>
        <fullName evidence="2">Uncharacterized protein</fullName>
    </submittedName>
</protein>
<evidence type="ECO:0000256" key="1">
    <source>
        <dbReference type="SAM" id="MobiDB-lite"/>
    </source>
</evidence>
<dbReference type="Gramene" id="OE9A067885T1">
    <property type="protein sequence ID" value="OE9A067885C1"/>
    <property type="gene ID" value="OE9A067885"/>
</dbReference>
<feature type="region of interest" description="Disordered" evidence="1">
    <location>
        <begin position="550"/>
        <end position="573"/>
    </location>
</feature>
<sequence>MNPANGKGDRPKKNNREKTDEGEGPLLGGELDATDIYDLITEWLRPENWERLVRALKNVLAEIGRHNVGKPMQRMTWLAAELTNHVPFAKSYQQSKDSTQEQVFNLFVWDDKDPDKHAKIESAVKLRAQASIQGNLETSSYGKLQEILDWVSLAHTSPVGLPCPGEIRIDVDTTSELATPMFETAKYMACYNCFQADTFGRLAIKAGLISDDPFESPLCGQYCGPEYMVGAGAMLAGVAAWAAVEMGYTLYDMCRMSPSASMSDYSIPSLAYDSYIASAFNKATSGRIHFNAAMVEVRMQNMSWKTKMEALPWDKTKYREPSIDWFDYWNVPFWFTIYAKEKFDGKRIMVNNKEERVVRPFDNRKLAQDLGSMAIHFDSTTYPYDTVCMCGVYDVSDLQLATIGPLDEHVAWAPRHFEHLGWTSVLSSNKRLNNNTLNTIYKPAAEAVTYVIPKLRAMPTVQGMSFGNTFEIPCRMLLYNHAVRVATDTKQTHIVTVDYPDPPPGWLDAFLYDIAPGLVNLGGQALSGNWAEAARSGLNLVPKVIGMFTKKKEKDQSSSEDDQLAQGEMDPVD</sequence>
<feature type="region of interest" description="Disordered" evidence="1">
    <location>
        <begin position="1"/>
        <end position="29"/>
    </location>
</feature>
<organism evidence="2 3">
    <name type="scientific">Olea europaea subsp. europaea</name>
    <dbReference type="NCBI Taxonomy" id="158383"/>
    <lineage>
        <taxon>Eukaryota</taxon>
        <taxon>Viridiplantae</taxon>
        <taxon>Streptophyta</taxon>
        <taxon>Embryophyta</taxon>
        <taxon>Tracheophyta</taxon>
        <taxon>Spermatophyta</taxon>
        <taxon>Magnoliopsida</taxon>
        <taxon>eudicotyledons</taxon>
        <taxon>Gunneridae</taxon>
        <taxon>Pentapetalae</taxon>
        <taxon>asterids</taxon>
        <taxon>lamiids</taxon>
        <taxon>Lamiales</taxon>
        <taxon>Oleaceae</taxon>
        <taxon>Oleeae</taxon>
        <taxon>Olea</taxon>
    </lineage>
</organism>
<dbReference type="Proteomes" id="UP000594638">
    <property type="component" value="Unassembled WGS sequence"/>
</dbReference>
<name>A0A8S0TG70_OLEEU</name>
<dbReference type="AlphaFoldDB" id="A0A8S0TG70"/>
<evidence type="ECO:0000313" key="3">
    <source>
        <dbReference type="Proteomes" id="UP000594638"/>
    </source>
</evidence>
<reference evidence="2 3" key="1">
    <citation type="submission" date="2019-12" db="EMBL/GenBank/DDBJ databases">
        <authorList>
            <person name="Alioto T."/>
            <person name="Alioto T."/>
            <person name="Gomez Garrido J."/>
        </authorList>
    </citation>
    <scope>NUCLEOTIDE SEQUENCE [LARGE SCALE GENOMIC DNA]</scope>
</reference>
<evidence type="ECO:0000313" key="2">
    <source>
        <dbReference type="EMBL" id="CAA3004443.1"/>
    </source>
</evidence>
<accession>A0A8S0TG70</accession>
<comment type="caution">
    <text evidence="2">The sequence shown here is derived from an EMBL/GenBank/DDBJ whole genome shotgun (WGS) entry which is preliminary data.</text>
</comment>
<dbReference type="EMBL" id="CACTIH010006218">
    <property type="protein sequence ID" value="CAA3004443.1"/>
    <property type="molecule type" value="Genomic_DNA"/>
</dbReference>
<gene>
    <name evidence="2" type="ORF">OLEA9_A067885</name>
</gene>
<feature type="compositionally biased region" description="Basic and acidic residues" evidence="1">
    <location>
        <begin position="7"/>
        <end position="21"/>
    </location>
</feature>